<dbReference type="OrthoDB" id="7351393at2"/>
<dbReference type="KEGG" id="pstg:E8M01_33600"/>
<dbReference type="Gene3D" id="3.40.1230.10">
    <property type="entry name" value="MTH938-like"/>
    <property type="match status" value="1"/>
</dbReference>
<dbReference type="EMBL" id="CP039690">
    <property type="protein sequence ID" value="QCI68737.1"/>
    <property type="molecule type" value="Genomic_DNA"/>
</dbReference>
<dbReference type="SUPFAM" id="SSF64076">
    <property type="entry name" value="MTH938-like"/>
    <property type="match status" value="1"/>
</dbReference>
<organism evidence="1 2">
    <name type="scientific">Phreatobacter stygius</name>
    <dbReference type="NCBI Taxonomy" id="1940610"/>
    <lineage>
        <taxon>Bacteria</taxon>
        <taxon>Pseudomonadati</taxon>
        <taxon>Pseudomonadota</taxon>
        <taxon>Alphaproteobacteria</taxon>
        <taxon>Hyphomicrobiales</taxon>
        <taxon>Phreatobacteraceae</taxon>
        <taxon>Phreatobacter</taxon>
    </lineage>
</organism>
<evidence type="ECO:0000313" key="1">
    <source>
        <dbReference type="EMBL" id="QCI68737.1"/>
    </source>
</evidence>
<sequence length="132" mass="14185">MPRGEPLRQLHDGFVPGRFVIDAYGRGGFRFAEMSHRGSILALPSGIHAWAVKSHLDFTAEAFAKVVAERQAIDVLLIGAGDAPYPPADEIRWTLRDAGIGLDVMTTGAAARTYNIMLAEGRRVAAALVAVD</sequence>
<evidence type="ECO:0000313" key="2">
    <source>
        <dbReference type="Proteomes" id="UP000298781"/>
    </source>
</evidence>
<dbReference type="Proteomes" id="UP000298781">
    <property type="component" value="Chromosome"/>
</dbReference>
<dbReference type="AlphaFoldDB" id="A0A4D7BLY5"/>
<dbReference type="InterPro" id="IPR007523">
    <property type="entry name" value="NDUFAF3/AAMDC"/>
</dbReference>
<dbReference type="CDD" id="cd00248">
    <property type="entry name" value="Mth938-like"/>
    <property type="match status" value="1"/>
</dbReference>
<keyword evidence="2" id="KW-1185">Reference proteome</keyword>
<reference evidence="1 2" key="1">
    <citation type="submission" date="2019-04" db="EMBL/GenBank/DDBJ databases">
        <title>Phreatobacter aquaticus sp. nov.</title>
        <authorList>
            <person name="Choi A."/>
        </authorList>
    </citation>
    <scope>NUCLEOTIDE SEQUENCE [LARGE SCALE GENOMIC DNA]</scope>
    <source>
        <strain evidence="1 2">KCTC 52518</strain>
    </source>
</reference>
<name>A0A4D7BLY5_9HYPH</name>
<evidence type="ECO:0008006" key="3">
    <source>
        <dbReference type="Google" id="ProtNLM"/>
    </source>
</evidence>
<dbReference type="Pfam" id="PF04430">
    <property type="entry name" value="DUF498"/>
    <property type="match status" value="1"/>
</dbReference>
<protein>
    <recommendedName>
        <fullName evidence="3">Xcc1710-like domain-containing protein</fullName>
    </recommendedName>
</protein>
<dbReference type="PANTHER" id="PTHR21192">
    <property type="entry name" value="NUCLEAR PROTEIN E3-3"/>
    <property type="match status" value="1"/>
</dbReference>
<dbReference type="PANTHER" id="PTHR21192:SF2">
    <property type="entry name" value="NADH DEHYDROGENASE [UBIQUINONE] 1 ALPHA SUBCOMPLEX ASSEMBLY FACTOR 3"/>
    <property type="match status" value="1"/>
</dbReference>
<proteinExistence type="predicted"/>
<dbReference type="InterPro" id="IPR036748">
    <property type="entry name" value="MTH938-like_sf"/>
</dbReference>
<gene>
    <name evidence="1" type="ORF">E8M01_33600</name>
</gene>
<dbReference type="RefSeq" id="WP_136964152.1">
    <property type="nucleotide sequence ID" value="NZ_CP039690.1"/>
</dbReference>
<accession>A0A4D7BLY5</accession>